<evidence type="ECO:0000256" key="2">
    <source>
        <dbReference type="ARBA" id="ARBA00004123"/>
    </source>
</evidence>
<name>A0AA38STR6_9ASTR</name>
<keyword evidence="13" id="KW-1185">Reference proteome</keyword>
<feature type="compositionally biased region" description="Polar residues" evidence="8">
    <location>
        <begin position="219"/>
        <end position="237"/>
    </location>
</feature>
<protein>
    <recommendedName>
        <fullName evidence="14">Transposase</fullName>
    </recommendedName>
</protein>
<evidence type="ECO:0000256" key="8">
    <source>
        <dbReference type="SAM" id="MobiDB-lite"/>
    </source>
</evidence>
<evidence type="ECO:0000313" key="12">
    <source>
        <dbReference type="EMBL" id="KAJ9544803.1"/>
    </source>
</evidence>
<evidence type="ECO:0000256" key="7">
    <source>
        <dbReference type="ARBA" id="ARBA00023242"/>
    </source>
</evidence>
<evidence type="ECO:0000256" key="3">
    <source>
        <dbReference type="ARBA" id="ARBA00006958"/>
    </source>
</evidence>
<dbReference type="GO" id="GO:0016787">
    <property type="term" value="F:hydrolase activity"/>
    <property type="evidence" value="ECO:0007669"/>
    <property type="project" value="UniProtKB-KW"/>
</dbReference>
<comment type="similarity">
    <text evidence="3">Belongs to the HARBI1 family.</text>
</comment>
<evidence type="ECO:0000259" key="11">
    <source>
        <dbReference type="Pfam" id="PF26138"/>
    </source>
</evidence>
<feature type="region of interest" description="Disordered" evidence="8">
    <location>
        <begin position="199"/>
        <end position="246"/>
    </location>
</feature>
<evidence type="ECO:0000256" key="5">
    <source>
        <dbReference type="ARBA" id="ARBA00022723"/>
    </source>
</evidence>
<keyword evidence="5" id="KW-0479">Metal-binding</keyword>
<comment type="subcellular location">
    <subcellularLocation>
        <location evidence="2">Nucleus</location>
    </subcellularLocation>
</comment>
<dbReference type="Pfam" id="PF13359">
    <property type="entry name" value="DDE_Tnp_4"/>
    <property type="match status" value="1"/>
</dbReference>
<dbReference type="GO" id="GO:0004518">
    <property type="term" value="F:nuclease activity"/>
    <property type="evidence" value="ECO:0007669"/>
    <property type="project" value="UniProtKB-KW"/>
</dbReference>
<dbReference type="GO" id="GO:0046872">
    <property type="term" value="F:metal ion binding"/>
    <property type="evidence" value="ECO:0007669"/>
    <property type="project" value="UniProtKB-KW"/>
</dbReference>
<dbReference type="EMBL" id="JARYMX010000006">
    <property type="protein sequence ID" value="KAJ9544803.1"/>
    <property type="molecule type" value="Genomic_DNA"/>
</dbReference>
<dbReference type="InterPro" id="IPR024752">
    <property type="entry name" value="Myb/SANT-like_dom"/>
</dbReference>
<feature type="region of interest" description="Disordered" evidence="8">
    <location>
        <begin position="727"/>
        <end position="766"/>
    </location>
</feature>
<dbReference type="InterPro" id="IPR058353">
    <property type="entry name" value="DUF8040"/>
</dbReference>
<dbReference type="PANTHER" id="PTHR22930">
    <property type="match status" value="1"/>
</dbReference>
<dbReference type="Pfam" id="PF12776">
    <property type="entry name" value="Myb_DNA-bind_3"/>
    <property type="match status" value="1"/>
</dbReference>
<keyword evidence="7" id="KW-0539">Nucleus</keyword>
<proteinExistence type="inferred from homology"/>
<reference evidence="12" key="1">
    <citation type="submission" date="2023-03" db="EMBL/GenBank/DDBJ databases">
        <title>Chromosome-scale reference genome and RAD-based genetic map of yellow starthistle (Centaurea solstitialis) reveal putative structural variation and QTLs associated with invader traits.</title>
        <authorList>
            <person name="Reatini B."/>
            <person name="Cang F.A."/>
            <person name="Jiang Q."/>
            <person name="Mckibben M.T.W."/>
            <person name="Barker M.S."/>
            <person name="Rieseberg L.H."/>
            <person name="Dlugosch K.M."/>
        </authorList>
    </citation>
    <scope>NUCLEOTIDE SEQUENCE</scope>
    <source>
        <strain evidence="12">CAN-66</strain>
        <tissue evidence="12">Leaf</tissue>
    </source>
</reference>
<dbReference type="GO" id="GO:0005634">
    <property type="term" value="C:nucleus"/>
    <property type="evidence" value="ECO:0007669"/>
    <property type="project" value="UniProtKB-SubCell"/>
</dbReference>
<evidence type="ECO:0000256" key="6">
    <source>
        <dbReference type="ARBA" id="ARBA00022801"/>
    </source>
</evidence>
<evidence type="ECO:0000256" key="1">
    <source>
        <dbReference type="ARBA" id="ARBA00001968"/>
    </source>
</evidence>
<gene>
    <name evidence="12" type="ORF">OSB04_024510</name>
</gene>
<feature type="domain" description="DDE Tnp4" evidence="10">
    <location>
        <begin position="530"/>
        <end position="684"/>
    </location>
</feature>
<accession>A0AA38STR6</accession>
<feature type="compositionally biased region" description="Acidic residues" evidence="8">
    <location>
        <begin position="205"/>
        <end position="216"/>
    </location>
</feature>
<dbReference type="InterPro" id="IPR045249">
    <property type="entry name" value="HARBI1-like"/>
</dbReference>
<evidence type="ECO:0008006" key="14">
    <source>
        <dbReference type="Google" id="ProtNLM"/>
    </source>
</evidence>
<comment type="caution">
    <text evidence="12">The sequence shown here is derived from an EMBL/GenBank/DDBJ whole genome shotgun (WGS) entry which is preliminary data.</text>
</comment>
<evidence type="ECO:0000256" key="4">
    <source>
        <dbReference type="ARBA" id="ARBA00022722"/>
    </source>
</evidence>
<dbReference type="PANTHER" id="PTHR22930:SF262">
    <property type="entry name" value="MYB_SANT-LIKE DOMAIN, HARBINGER TRANSPOSASE-DERIVED NUCLEASE DOMAIN PROTEIN-RELATED"/>
    <property type="match status" value="1"/>
</dbReference>
<dbReference type="AlphaFoldDB" id="A0AA38STR6"/>
<dbReference type="Proteomes" id="UP001172457">
    <property type="component" value="Chromosome 6"/>
</dbReference>
<comment type="cofactor">
    <cofactor evidence="1">
        <name>a divalent metal cation</name>
        <dbReference type="ChEBI" id="CHEBI:60240"/>
    </cofactor>
</comment>
<keyword evidence="4" id="KW-0540">Nuclease</keyword>
<feature type="domain" description="Myb/SANT-like" evidence="9">
    <location>
        <begin position="51"/>
        <end position="142"/>
    </location>
</feature>
<sequence>MYIDLSSSSQSIYPPLYLLFSHLMFDLQQVDRFACNLDLRFHQSSIYLQQTPESIRCFLESCLSEVNIVGRNGGSLQKNSWVKVAKNLLDVCGMNATQKQMKNHYDYLKAKYACWVYLKNKIGNLYNPETNTFNLSLEEWDDFIKGHPKGKSLKTSPLTFLDLCKALFEGTSITGSRAYTPSSTRERVSVVSTSSFTSHIHTIENEDDEDSEEEVPTLDKSSTNPSNIERTTPTSSRPSKKNKTKVDMEDLAVDLKDALRVLITQPPSVALSPPHPHPPPPLPTVAQIDPVRNACVEWLNNLGLDPMDPLYTTTIDILGHTTLLRDEWLMMTPDPRVLRDWIARTGRRLGFMESFNMLCLGYAINRFIMDNKQKAILVIVVFLYLYYIRSMRLKRKRDNTSRLTGRQFTNELLEGTDTQCIDLLRMNRVAFVQLSAHFKAKGWLTYSKHISVEEKMAIFLMIIGHNQRYRVVKNRFQHSTQTIHKFFHEVLDKMIEFAKEMVVPTSFNPLDIPRNNRRLRRIFKGAIGALDGTLIHAVVPIEEQHLYRRRGKGDCYQNVLAVCDFNMVFTFVVAGWEGVAHDSRVLSETLADGEIGFPIKYYLCDAAYANTRGFMAPYRNVRYWPGDFRRQRPSNKYEMFNHSHAELRNVIERAFSNIKKNGTFSNISLEVQRDVVIACFAVHNFIRKEGLSDELFSVYDQPNEEGADGGDEADEILSHGNAADQSYMAGTMANPIFPNPHRSDDDHTTTSSQSQPEDIATLKKIS</sequence>
<feature type="domain" description="DUF8040" evidence="11">
    <location>
        <begin position="400"/>
        <end position="495"/>
    </location>
</feature>
<dbReference type="Pfam" id="PF26138">
    <property type="entry name" value="DUF8040"/>
    <property type="match status" value="1"/>
</dbReference>
<keyword evidence="6" id="KW-0378">Hydrolase</keyword>
<evidence type="ECO:0000259" key="10">
    <source>
        <dbReference type="Pfam" id="PF13359"/>
    </source>
</evidence>
<organism evidence="12 13">
    <name type="scientific">Centaurea solstitialis</name>
    <name type="common">yellow star-thistle</name>
    <dbReference type="NCBI Taxonomy" id="347529"/>
    <lineage>
        <taxon>Eukaryota</taxon>
        <taxon>Viridiplantae</taxon>
        <taxon>Streptophyta</taxon>
        <taxon>Embryophyta</taxon>
        <taxon>Tracheophyta</taxon>
        <taxon>Spermatophyta</taxon>
        <taxon>Magnoliopsida</taxon>
        <taxon>eudicotyledons</taxon>
        <taxon>Gunneridae</taxon>
        <taxon>Pentapetalae</taxon>
        <taxon>asterids</taxon>
        <taxon>campanulids</taxon>
        <taxon>Asterales</taxon>
        <taxon>Asteraceae</taxon>
        <taxon>Carduoideae</taxon>
        <taxon>Cardueae</taxon>
        <taxon>Centaureinae</taxon>
        <taxon>Centaurea</taxon>
    </lineage>
</organism>
<evidence type="ECO:0000313" key="13">
    <source>
        <dbReference type="Proteomes" id="UP001172457"/>
    </source>
</evidence>
<evidence type="ECO:0000259" key="9">
    <source>
        <dbReference type="Pfam" id="PF12776"/>
    </source>
</evidence>
<dbReference type="InterPro" id="IPR027806">
    <property type="entry name" value="HARBI1_dom"/>
</dbReference>